<protein>
    <submittedName>
        <fullName evidence="1">Uncharacterized protein</fullName>
    </submittedName>
</protein>
<organism evidence="1 2">
    <name type="scientific">Pseudomonas luteola</name>
    <dbReference type="NCBI Taxonomy" id="47886"/>
    <lineage>
        <taxon>Bacteria</taxon>
        <taxon>Pseudomonadati</taxon>
        <taxon>Pseudomonadota</taxon>
        <taxon>Gammaproteobacteria</taxon>
        <taxon>Pseudomonadales</taxon>
        <taxon>Pseudomonadaceae</taxon>
        <taxon>Pseudomonas</taxon>
    </lineage>
</organism>
<accession>A0A2X2DB48</accession>
<dbReference type="RefSeq" id="WP_010798790.1">
    <property type="nucleotide sequence ID" value="NZ_CP069263.1"/>
</dbReference>
<sequence length="144" mass="15681">MLRMAADEITDLFPWSKPPTMSKARKVLLLLMIVGAALGYLGLRAASTPREAQAGNTDAAQRQQQLIHALVSNKKSPIKEARWVTPSLLQVSVVDDHTLQFRLAESVCLSAKQYGTPAKLVRVVDATKMRQGGELVELGQAACQ</sequence>
<dbReference type="Proteomes" id="UP000250443">
    <property type="component" value="Unassembled WGS sequence"/>
</dbReference>
<name>A0A2X2DB48_PSELU</name>
<reference evidence="1 2" key="1">
    <citation type="submission" date="2018-06" db="EMBL/GenBank/DDBJ databases">
        <authorList>
            <consortium name="Pathogen Informatics"/>
            <person name="Doyle S."/>
        </authorList>
    </citation>
    <scope>NUCLEOTIDE SEQUENCE [LARGE SCALE GENOMIC DNA]</scope>
    <source>
        <strain evidence="1 2">NCTC11842</strain>
    </source>
</reference>
<dbReference type="AlphaFoldDB" id="A0A2X2DB48"/>
<gene>
    <name evidence="1" type="ORF">NCTC11842_05638</name>
</gene>
<evidence type="ECO:0000313" key="2">
    <source>
        <dbReference type="Proteomes" id="UP000250443"/>
    </source>
</evidence>
<dbReference type="EMBL" id="UAUF01000015">
    <property type="protein sequence ID" value="SPZ16604.1"/>
    <property type="molecule type" value="Genomic_DNA"/>
</dbReference>
<evidence type="ECO:0000313" key="1">
    <source>
        <dbReference type="EMBL" id="SPZ16604.1"/>
    </source>
</evidence>
<proteinExistence type="predicted"/>